<dbReference type="InterPro" id="IPR052942">
    <property type="entry name" value="LPS_cholinephosphotransferase"/>
</dbReference>
<dbReference type="STRING" id="1890364.A0A2P6N9K5"/>
<dbReference type="PANTHER" id="PTHR43404:SF1">
    <property type="entry name" value="MNN4P"/>
    <property type="match status" value="1"/>
</dbReference>
<feature type="domain" description="LicD/FKTN/FKRP nucleotidyltransferase" evidence="3">
    <location>
        <begin position="188"/>
        <end position="281"/>
    </location>
</feature>
<comment type="caution">
    <text evidence="4">The sequence shown here is derived from an EMBL/GenBank/DDBJ whole genome shotgun (WGS) entry which is preliminary data.</text>
</comment>
<evidence type="ECO:0000313" key="4">
    <source>
        <dbReference type="EMBL" id="PRP80633.1"/>
    </source>
</evidence>
<keyword evidence="2" id="KW-0472">Membrane</keyword>
<dbReference type="InParanoid" id="A0A2P6N9K5"/>
<keyword evidence="2" id="KW-0812">Transmembrane</keyword>
<dbReference type="PANTHER" id="PTHR43404">
    <property type="entry name" value="LIPOPOLYSACCHARIDE CHOLINEPHOSPHOTRANSFERASE LICD"/>
    <property type="match status" value="1"/>
</dbReference>
<keyword evidence="5" id="KW-1185">Reference proteome</keyword>
<gene>
    <name evidence="4" type="ORF">PROFUN_10688</name>
</gene>
<feature type="region of interest" description="Disordered" evidence="1">
    <location>
        <begin position="372"/>
        <end position="392"/>
    </location>
</feature>
<feature type="region of interest" description="Disordered" evidence="1">
    <location>
        <begin position="53"/>
        <end position="77"/>
    </location>
</feature>
<keyword evidence="2" id="KW-1133">Transmembrane helix</keyword>
<protein>
    <recommendedName>
        <fullName evidence="3">LicD/FKTN/FKRP nucleotidyltransferase domain-containing protein</fullName>
    </recommendedName>
</protein>
<sequence>MRVPKSLKWLTLVAMIQLMGMAVIWQGQITGSNGKTNDAEPQLHHQRQVLQHREIPTPPAKPRGVYTPPAQDPRVNAPQMDYQRAYNPNRQRGGYQPQAYDRQDRYYDRGDRRAYDYYAPPKHAMELIDPNTVKGKSVVFEEKADMESYSEDHLLILYSHVNSKSEYDPPLRHNTILSLLKVLTAFMEKHQLQYWLSHGTLLGAYRNKGFIPWDVDADVGVETQTHNKLVEMMKEAREKNTTALNFWGNADVQMVVREGQHKHIIPYKFVNVTNGMYVDFLLFHESSGDYVMNWPDARVCKNCPLPPRRNQETKYIINKDILFPLHLLPFEGHQLPAPADAEAYLTHWYGDLSPPRIIPYEYMAYQRKKEMAERGERDYRADHRAGDRQPAF</sequence>
<evidence type="ECO:0000313" key="5">
    <source>
        <dbReference type="Proteomes" id="UP000241769"/>
    </source>
</evidence>
<evidence type="ECO:0000256" key="1">
    <source>
        <dbReference type="SAM" id="MobiDB-lite"/>
    </source>
</evidence>
<dbReference type="AlphaFoldDB" id="A0A2P6N9K5"/>
<dbReference type="Pfam" id="PF04991">
    <property type="entry name" value="LicD"/>
    <property type="match status" value="2"/>
</dbReference>
<feature type="transmembrane region" description="Helical" evidence="2">
    <location>
        <begin position="7"/>
        <end position="25"/>
    </location>
</feature>
<proteinExistence type="predicted"/>
<organism evidence="4 5">
    <name type="scientific">Planoprotostelium fungivorum</name>
    <dbReference type="NCBI Taxonomy" id="1890364"/>
    <lineage>
        <taxon>Eukaryota</taxon>
        <taxon>Amoebozoa</taxon>
        <taxon>Evosea</taxon>
        <taxon>Variosea</taxon>
        <taxon>Cavosteliida</taxon>
        <taxon>Cavosteliaceae</taxon>
        <taxon>Planoprotostelium</taxon>
    </lineage>
</organism>
<reference evidence="4 5" key="1">
    <citation type="journal article" date="2018" name="Genome Biol. Evol.">
        <title>Multiple Roots of Fruiting Body Formation in Amoebozoa.</title>
        <authorList>
            <person name="Hillmann F."/>
            <person name="Forbes G."/>
            <person name="Novohradska S."/>
            <person name="Ferling I."/>
            <person name="Riege K."/>
            <person name="Groth M."/>
            <person name="Westermann M."/>
            <person name="Marz M."/>
            <person name="Spaller T."/>
            <person name="Winckler T."/>
            <person name="Schaap P."/>
            <person name="Glockner G."/>
        </authorList>
    </citation>
    <scope>NUCLEOTIDE SEQUENCE [LARGE SCALE GENOMIC DNA]</scope>
    <source>
        <strain evidence="4 5">Jena</strain>
    </source>
</reference>
<dbReference type="EMBL" id="MDYQ01000142">
    <property type="protein sequence ID" value="PRP80633.1"/>
    <property type="molecule type" value="Genomic_DNA"/>
</dbReference>
<dbReference type="Proteomes" id="UP000241769">
    <property type="component" value="Unassembled WGS sequence"/>
</dbReference>
<evidence type="ECO:0000259" key="3">
    <source>
        <dbReference type="Pfam" id="PF04991"/>
    </source>
</evidence>
<name>A0A2P6N9K5_9EUKA</name>
<dbReference type="OrthoDB" id="161703at2759"/>
<accession>A0A2P6N9K5</accession>
<feature type="domain" description="LicD/FKTN/FKRP nucleotidyltransferase" evidence="3">
    <location>
        <begin position="312"/>
        <end position="350"/>
    </location>
</feature>
<dbReference type="GO" id="GO:0009100">
    <property type="term" value="P:glycoprotein metabolic process"/>
    <property type="evidence" value="ECO:0007669"/>
    <property type="project" value="UniProtKB-ARBA"/>
</dbReference>
<dbReference type="InterPro" id="IPR007074">
    <property type="entry name" value="LicD/FKTN/FKRP_NTP_transf"/>
</dbReference>
<evidence type="ECO:0000256" key="2">
    <source>
        <dbReference type="SAM" id="Phobius"/>
    </source>
</evidence>